<proteinExistence type="predicted"/>
<dbReference type="EMBL" id="CAICTM010000376">
    <property type="protein sequence ID" value="CAB9509161.1"/>
    <property type="molecule type" value="Genomic_DNA"/>
</dbReference>
<feature type="transmembrane region" description="Helical" evidence="1">
    <location>
        <begin position="9"/>
        <end position="27"/>
    </location>
</feature>
<organism evidence="2 3">
    <name type="scientific">Seminavis robusta</name>
    <dbReference type="NCBI Taxonomy" id="568900"/>
    <lineage>
        <taxon>Eukaryota</taxon>
        <taxon>Sar</taxon>
        <taxon>Stramenopiles</taxon>
        <taxon>Ochrophyta</taxon>
        <taxon>Bacillariophyta</taxon>
        <taxon>Bacillariophyceae</taxon>
        <taxon>Bacillariophycidae</taxon>
        <taxon>Naviculales</taxon>
        <taxon>Naviculaceae</taxon>
        <taxon>Seminavis</taxon>
    </lineage>
</organism>
<accession>A0A9N8DYG7</accession>
<dbReference type="OrthoDB" id="47703at2759"/>
<name>A0A9N8DYG7_9STRA</name>
<dbReference type="AlphaFoldDB" id="A0A9N8DYG7"/>
<reference evidence="2" key="1">
    <citation type="submission" date="2020-06" db="EMBL/GenBank/DDBJ databases">
        <authorList>
            <consortium name="Plant Systems Biology data submission"/>
        </authorList>
    </citation>
    <scope>NUCLEOTIDE SEQUENCE</scope>
    <source>
        <strain evidence="2">D6</strain>
    </source>
</reference>
<comment type="caution">
    <text evidence="2">The sequence shown here is derived from an EMBL/GenBank/DDBJ whole genome shotgun (WGS) entry which is preliminary data.</text>
</comment>
<sequence length="462" mass="52040">MTKLADPRLIIVINILIVSWLGCWQISSRLLQVAPRAADATLDDSLDYDAGNVTMTIRVGNETVDQNDPLSLLVQANISASSTEPPTPVTITTNLPAWMQEYATWHQETRAQLNETNWNTHYRYLVMVARRGEQAGGLTDRLKPLPFFLKVAARTNRILLIYWNKPFALEHYLLPPEGGLDWRVPHYMTGAVLSNKARGRKQDIVRLANATGAGMQVMICEMQANDYGQEWYDDNPLPGDEQHARLGMFRHMWHWAFTPAPPIAQRVKDNFDRLGIVPGEYAAAHIRAVYAVKERSEKEMTQMTHHAMNCISMLRPGGPFFVASDTAFAVKTAIEYGRSKNVTVVATTSNGAYQKQPLHLDMYDAKDPSLVPEDFYDAFVDLYLLGSTRCVAHGQGSFGHWGYLLGYNSTCEIRHRRGPKCSWTPAKTITNKTDSQPSIEPSLARPLFRPPMSYDSIYSLYA</sequence>
<evidence type="ECO:0000313" key="3">
    <source>
        <dbReference type="Proteomes" id="UP001153069"/>
    </source>
</evidence>
<evidence type="ECO:0000256" key="1">
    <source>
        <dbReference type="SAM" id="Phobius"/>
    </source>
</evidence>
<gene>
    <name evidence="2" type="ORF">SEMRO_377_G130050.2</name>
</gene>
<keyword evidence="1" id="KW-0472">Membrane</keyword>
<dbReference type="Proteomes" id="UP001153069">
    <property type="component" value="Unassembled WGS sequence"/>
</dbReference>
<evidence type="ECO:0000313" key="2">
    <source>
        <dbReference type="EMBL" id="CAB9509161.1"/>
    </source>
</evidence>
<keyword evidence="1" id="KW-0812">Transmembrane</keyword>
<dbReference type="PROSITE" id="PS51257">
    <property type="entry name" value="PROKAR_LIPOPROTEIN"/>
    <property type="match status" value="1"/>
</dbReference>
<keyword evidence="1" id="KW-1133">Transmembrane helix</keyword>
<keyword evidence="3" id="KW-1185">Reference proteome</keyword>
<protein>
    <submittedName>
        <fullName evidence="2">Uncharacterized protein</fullName>
    </submittedName>
</protein>